<keyword evidence="2" id="KW-0732">Signal</keyword>
<dbReference type="PANTHER" id="PTHR47819:SF1">
    <property type="entry name" value="DENTIN SIALOPHOSPHOPROTEIN"/>
    <property type="match status" value="1"/>
</dbReference>
<evidence type="ECO:0000313" key="3">
    <source>
        <dbReference type="Ensembl" id="ENSCCNP00000004477.1"/>
    </source>
</evidence>
<sequence>MCYKMFFLLFSIFKLLLYPLTSLKIPPIFSNGLIVNDTAKESGDFLHESEVGRQQYTKDGYKGDGAVWAEVGEKKSGTHFILANEERGIEDENGGLGIPETYDQDGTHGKEDNGTANGIRGEVSTIDHAGAANESSFNDQNIKNGNGGDASQNEDATVVRENGPQVARGNSSNHEDEINGNEGDTSEITSQSEGNGDAGLENSEGSPSGNGAEEDEDKGSGDDEGGEGGNGKEGSDSSKGQEGHSHGEKEDTRKGQNSMSSEDDDFEDKEDAHNDNDGDNSSISKEGSDCSPEGNGGQTIQDTHEPSHRESNGVENGFTKQLELSAIEKSQDKRIETEGRNSGDRSNITKESGKINEVKESKGQHGAIPGKGNTKTQGEVDHTQGPGQKSEPGSKVGPSKAGSGSNSDGYDSYDFDDESMQGDDPNSSDESNGSDDANSESDNDSSDRGDDTHSSDESKDSGDNSDSNGGDNDSDSTSDANGSDSNGDGDSESHDDDELESSDVKSESSDKDDSSDTDSKSGSSDSNDNLSPWPFHILLGFSLNQ</sequence>
<feature type="compositionally biased region" description="Low complexity" evidence="1">
    <location>
        <begin position="464"/>
        <end position="486"/>
    </location>
</feature>
<dbReference type="PANTHER" id="PTHR47819">
    <property type="entry name" value="DENTIN SIALOPHOSPHOPROTEIN"/>
    <property type="match status" value="1"/>
</dbReference>
<reference evidence="3" key="1">
    <citation type="submission" date="2023-09" db="UniProtKB">
        <authorList>
            <consortium name="Ensembl"/>
        </authorList>
    </citation>
    <scope>IDENTIFICATION</scope>
</reference>
<protein>
    <recommendedName>
        <fullName evidence="4">Dentin sialophosphoprotein</fullName>
    </recommendedName>
</protein>
<accession>A0A8C0W4R8</accession>
<dbReference type="Ensembl" id="ENSCCNT00000005881.1">
    <property type="protein sequence ID" value="ENSCCNP00000004477.1"/>
    <property type="gene ID" value="ENSCCNG00000004721.1"/>
</dbReference>
<feature type="compositionally biased region" description="Basic and acidic residues" evidence="1">
    <location>
        <begin position="329"/>
        <end position="363"/>
    </location>
</feature>
<evidence type="ECO:0008006" key="4">
    <source>
        <dbReference type="Google" id="ProtNLM"/>
    </source>
</evidence>
<feature type="compositionally biased region" description="Basic and acidic residues" evidence="1">
    <location>
        <begin position="233"/>
        <end position="254"/>
    </location>
</feature>
<feature type="compositionally biased region" description="Basic and acidic residues" evidence="1">
    <location>
        <begin position="502"/>
        <end position="519"/>
    </location>
</feature>
<feature type="compositionally biased region" description="Basic and acidic residues" evidence="1">
    <location>
        <begin position="302"/>
        <end position="312"/>
    </location>
</feature>
<feature type="signal peptide" evidence="2">
    <location>
        <begin position="1"/>
        <end position="22"/>
    </location>
</feature>
<dbReference type="AlphaFoldDB" id="A0A8C0W4R8"/>
<name>A0A8C0W4R8_CASCN</name>
<dbReference type="GO" id="GO:0097187">
    <property type="term" value="P:dentinogenesis"/>
    <property type="evidence" value="ECO:0007669"/>
    <property type="project" value="TreeGrafter"/>
</dbReference>
<feature type="compositionally biased region" description="Low complexity" evidence="1">
    <location>
        <begin position="422"/>
        <end position="436"/>
    </location>
</feature>
<organism evidence="3">
    <name type="scientific">Castor canadensis</name>
    <name type="common">American beaver</name>
    <dbReference type="NCBI Taxonomy" id="51338"/>
    <lineage>
        <taxon>Eukaryota</taxon>
        <taxon>Metazoa</taxon>
        <taxon>Chordata</taxon>
        <taxon>Craniata</taxon>
        <taxon>Vertebrata</taxon>
        <taxon>Euteleostomi</taxon>
        <taxon>Mammalia</taxon>
        <taxon>Eutheria</taxon>
        <taxon>Euarchontoglires</taxon>
        <taxon>Glires</taxon>
        <taxon>Rodentia</taxon>
        <taxon>Castorimorpha</taxon>
        <taxon>Castoridae</taxon>
        <taxon>Castor</taxon>
    </lineage>
</organism>
<feature type="compositionally biased region" description="Acidic residues" evidence="1">
    <location>
        <begin position="212"/>
        <end position="226"/>
    </location>
</feature>
<dbReference type="GO" id="GO:0005518">
    <property type="term" value="F:collagen binding"/>
    <property type="evidence" value="ECO:0007669"/>
    <property type="project" value="TreeGrafter"/>
</dbReference>
<evidence type="ECO:0000256" key="1">
    <source>
        <dbReference type="SAM" id="MobiDB-lite"/>
    </source>
</evidence>
<feature type="compositionally biased region" description="Polar residues" evidence="1">
    <location>
        <begin position="182"/>
        <end position="194"/>
    </location>
</feature>
<feature type="region of interest" description="Disordered" evidence="1">
    <location>
        <begin position="86"/>
        <end position="120"/>
    </location>
</feature>
<feature type="compositionally biased region" description="Acidic residues" evidence="1">
    <location>
        <begin position="487"/>
        <end position="501"/>
    </location>
</feature>
<proteinExistence type="predicted"/>
<feature type="compositionally biased region" description="Acidic residues" evidence="1">
    <location>
        <begin position="411"/>
        <end position="421"/>
    </location>
</feature>
<evidence type="ECO:0000256" key="2">
    <source>
        <dbReference type="SAM" id="SignalP"/>
    </source>
</evidence>
<feature type="chain" id="PRO_5034412609" description="Dentin sialophosphoprotein" evidence="2">
    <location>
        <begin position="23"/>
        <end position="545"/>
    </location>
</feature>
<feature type="region of interest" description="Disordered" evidence="1">
    <location>
        <begin position="134"/>
        <end position="534"/>
    </location>
</feature>
<dbReference type="GO" id="GO:0005634">
    <property type="term" value="C:nucleus"/>
    <property type="evidence" value="ECO:0007669"/>
    <property type="project" value="TreeGrafter"/>
</dbReference>
<dbReference type="GO" id="GO:0071895">
    <property type="term" value="P:odontoblast differentiation"/>
    <property type="evidence" value="ECO:0007669"/>
    <property type="project" value="TreeGrafter"/>
</dbReference>
<feature type="compositionally biased region" description="Basic and acidic residues" evidence="1">
    <location>
        <begin position="445"/>
        <end position="462"/>
    </location>
</feature>
<feature type="compositionally biased region" description="Polar residues" evidence="1">
    <location>
        <begin position="134"/>
        <end position="155"/>
    </location>
</feature>
<dbReference type="GO" id="GO:0005737">
    <property type="term" value="C:cytoplasm"/>
    <property type="evidence" value="ECO:0007669"/>
    <property type="project" value="TreeGrafter"/>
</dbReference>